<name>A0A7R9IWF2_TIMCA</name>
<evidence type="ECO:0000313" key="1">
    <source>
        <dbReference type="EMBL" id="CAD7568002.1"/>
    </source>
</evidence>
<dbReference type="AlphaFoldDB" id="A0A7R9IWF2"/>
<sequence>MKNKPVQELKVNLNSTKYVDGVVKSEGDIFEPFSQCNVPFIKEELEEEFCEEAAQEYQVKKETTINVKGIEKITWLQQFIRNSDAYNFYELEYLIFPSMRKQKNQSRVAKCPNHSGMAYTCTTENTTNTTKPKWRMKEITDETTMCQPKWTTEANIEMETDTRGPKLAQGYTPKRHMKSIIKLMVQPIRDNTITYKL</sequence>
<dbReference type="EMBL" id="OE179201">
    <property type="protein sequence ID" value="CAD7568002.1"/>
    <property type="molecule type" value="Genomic_DNA"/>
</dbReference>
<gene>
    <name evidence="1" type="ORF">TCMB3V08_LOCUS778</name>
</gene>
<accession>A0A7R9IWF2</accession>
<organism evidence="1">
    <name type="scientific">Timema californicum</name>
    <name type="common">California timema</name>
    <name type="synonym">Walking stick</name>
    <dbReference type="NCBI Taxonomy" id="61474"/>
    <lineage>
        <taxon>Eukaryota</taxon>
        <taxon>Metazoa</taxon>
        <taxon>Ecdysozoa</taxon>
        <taxon>Arthropoda</taxon>
        <taxon>Hexapoda</taxon>
        <taxon>Insecta</taxon>
        <taxon>Pterygota</taxon>
        <taxon>Neoptera</taxon>
        <taxon>Polyneoptera</taxon>
        <taxon>Phasmatodea</taxon>
        <taxon>Timematodea</taxon>
        <taxon>Timematoidea</taxon>
        <taxon>Timematidae</taxon>
        <taxon>Timema</taxon>
    </lineage>
</organism>
<reference evidence="1" key="1">
    <citation type="submission" date="2020-11" db="EMBL/GenBank/DDBJ databases">
        <authorList>
            <person name="Tran Van P."/>
        </authorList>
    </citation>
    <scope>NUCLEOTIDE SEQUENCE</scope>
</reference>
<protein>
    <submittedName>
        <fullName evidence="1">(California timema) hypothetical protein</fullName>
    </submittedName>
</protein>
<proteinExistence type="predicted"/>